<name>A0A7X0NQV5_9ACTN</name>
<gene>
    <name evidence="1" type="ORF">HD593_002726</name>
</gene>
<accession>A0A7X0NQV5</accession>
<evidence type="ECO:0000313" key="2">
    <source>
        <dbReference type="Proteomes" id="UP000565579"/>
    </source>
</evidence>
<dbReference type="Proteomes" id="UP000565579">
    <property type="component" value="Unassembled WGS sequence"/>
</dbReference>
<protein>
    <submittedName>
        <fullName evidence="1">Uncharacterized protein</fullName>
    </submittedName>
</protein>
<dbReference type="RefSeq" id="WP_221524750.1">
    <property type="nucleotide sequence ID" value="NZ_JACHMI010000001.1"/>
</dbReference>
<sequence>MGAELATLVGELSPYVTAAVGAYGAAVLVRAREEAADVTVAWGRRMLQRIFGVRSEGDELPEAVVELAQAPDDPDLQAALRVQIRRLLAADEELVAQLRAMVAEARAGTGGTVTVTASGERSVAIGRDNSGTIITGDHSSGFNR</sequence>
<reference evidence="1 2" key="1">
    <citation type="submission" date="2020-08" db="EMBL/GenBank/DDBJ databases">
        <title>Sequencing the genomes of 1000 actinobacteria strains.</title>
        <authorList>
            <person name="Klenk H.-P."/>
        </authorList>
    </citation>
    <scope>NUCLEOTIDE SEQUENCE [LARGE SCALE GENOMIC DNA]</scope>
    <source>
        <strain evidence="1 2">DSM 43768</strain>
    </source>
</reference>
<keyword evidence="2" id="KW-1185">Reference proteome</keyword>
<dbReference type="EMBL" id="JACHMI010000001">
    <property type="protein sequence ID" value="MBB6547931.1"/>
    <property type="molecule type" value="Genomic_DNA"/>
</dbReference>
<proteinExistence type="predicted"/>
<evidence type="ECO:0000313" key="1">
    <source>
        <dbReference type="EMBL" id="MBB6547931.1"/>
    </source>
</evidence>
<comment type="caution">
    <text evidence="1">The sequence shown here is derived from an EMBL/GenBank/DDBJ whole genome shotgun (WGS) entry which is preliminary data.</text>
</comment>
<dbReference type="AlphaFoldDB" id="A0A7X0NQV5"/>
<organism evidence="1 2">
    <name type="scientific">Nonomuraea rubra</name>
    <dbReference type="NCBI Taxonomy" id="46180"/>
    <lineage>
        <taxon>Bacteria</taxon>
        <taxon>Bacillati</taxon>
        <taxon>Actinomycetota</taxon>
        <taxon>Actinomycetes</taxon>
        <taxon>Streptosporangiales</taxon>
        <taxon>Streptosporangiaceae</taxon>
        <taxon>Nonomuraea</taxon>
    </lineage>
</organism>